<evidence type="ECO:0000313" key="2">
    <source>
        <dbReference type="EMBL" id="RYR73947.1"/>
    </source>
</evidence>
<accession>A0A445EET2</accession>
<reference evidence="2 3" key="1">
    <citation type="submission" date="2019-01" db="EMBL/GenBank/DDBJ databases">
        <title>Sequencing of cultivated peanut Arachis hypogaea provides insights into genome evolution and oil improvement.</title>
        <authorList>
            <person name="Chen X."/>
        </authorList>
    </citation>
    <scope>NUCLEOTIDE SEQUENCE [LARGE SCALE GENOMIC DNA]</scope>
    <source>
        <strain evidence="3">cv. Fuhuasheng</strain>
        <tissue evidence="2">Leaves</tissue>
    </source>
</reference>
<dbReference type="Proteomes" id="UP000289738">
    <property type="component" value="Chromosome A02"/>
</dbReference>
<dbReference type="AlphaFoldDB" id="A0A445EET2"/>
<feature type="chain" id="PRO_5019308107" evidence="1">
    <location>
        <begin position="23"/>
        <end position="88"/>
    </location>
</feature>
<keyword evidence="1" id="KW-0732">Signal</keyword>
<organism evidence="2 3">
    <name type="scientific">Arachis hypogaea</name>
    <name type="common">Peanut</name>
    <dbReference type="NCBI Taxonomy" id="3818"/>
    <lineage>
        <taxon>Eukaryota</taxon>
        <taxon>Viridiplantae</taxon>
        <taxon>Streptophyta</taxon>
        <taxon>Embryophyta</taxon>
        <taxon>Tracheophyta</taxon>
        <taxon>Spermatophyta</taxon>
        <taxon>Magnoliopsida</taxon>
        <taxon>eudicotyledons</taxon>
        <taxon>Gunneridae</taxon>
        <taxon>Pentapetalae</taxon>
        <taxon>rosids</taxon>
        <taxon>fabids</taxon>
        <taxon>Fabales</taxon>
        <taxon>Fabaceae</taxon>
        <taxon>Papilionoideae</taxon>
        <taxon>50 kb inversion clade</taxon>
        <taxon>dalbergioids sensu lato</taxon>
        <taxon>Dalbergieae</taxon>
        <taxon>Pterocarpus clade</taxon>
        <taxon>Arachis</taxon>
    </lineage>
</organism>
<feature type="signal peptide" evidence="1">
    <location>
        <begin position="1"/>
        <end position="22"/>
    </location>
</feature>
<comment type="caution">
    <text evidence="2">The sequence shown here is derived from an EMBL/GenBank/DDBJ whole genome shotgun (WGS) entry which is preliminary data.</text>
</comment>
<dbReference type="EMBL" id="SDMP01000002">
    <property type="protein sequence ID" value="RYR73947.1"/>
    <property type="molecule type" value="Genomic_DNA"/>
</dbReference>
<gene>
    <name evidence="2" type="ORF">Ahy_A02g008528</name>
</gene>
<proteinExistence type="predicted"/>
<name>A0A445EET2_ARAHY</name>
<sequence length="88" mass="10077">MSRTAIFLLLFALISFSFFSGAINLAVTPSPLFSPHPQFENNSFTDTLRGHHRHALVRKERNMIVDSTSFISCGAENNHLYRDFEFKL</sequence>
<protein>
    <submittedName>
        <fullName evidence="2">Uncharacterized protein</fullName>
    </submittedName>
</protein>
<evidence type="ECO:0000313" key="3">
    <source>
        <dbReference type="Proteomes" id="UP000289738"/>
    </source>
</evidence>
<evidence type="ECO:0000256" key="1">
    <source>
        <dbReference type="SAM" id="SignalP"/>
    </source>
</evidence>
<keyword evidence="3" id="KW-1185">Reference proteome</keyword>